<accession>A0A397IKF1</accession>
<evidence type="ECO:0000313" key="1">
    <source>
        <dbReference type="EMBL" id="RHZ73180.1"/>
    </source>
</evidence>
<comment type="caution">
    <text evidence="1">The sequence shown here is derived from an EMBL/GenBank/DDBJ whole genome shotgun (WGS) entry which is preliminary data.</text>
</comment>
<name>A0A397IKF1_9GLOM</name>
<evidence type="ECO:0000313" key="2">
    <source>
        <dbReference type="Proteomes" id="UP000266861"/>
    </source>
</evidence>
<dbReference type="Proteomes" id="UP000266861">
    <property type="component" value="Unassembled WGS sequence"/>
</dbReference>
<keyword evidence="2" id="KW-1185">Reference proteome</keyword>
<reference evidence="1 2" key="1">
    <citation type="submission" date="2018-08" db="EMBL/GenBank/DDBJ databases">
        <title>Genome and evolution of the arbuscular mycorrhizal fungus Diversispora epigaea (formerly Glomus versiforme) and its bacterial endosymbionts.</title>
        <authorList>
            <person name="Sun X."/>
            <person name="Fei Z."/>
            <person name="Harrison M."/>
        </authorList>
    </citation>
    <scope>NUCLEOTIDE SEQUENCE [LARGE SCALE GENOMIC DNA]</scope>
    <source>
        <strain evidence="1 2">IT104</strain>
    </source>
</reference>
<gene>
    <name evidence="1" type="ORF">Glove_232g221</name>
</gene>
<protein>
    <submittedName>
        <fullName evidence="1">Uncharacterized protein</fullName>
    </submittedName>
</protein>
<dbReference type="EMBL" id="PQFF01000215">
    <property type="protein sequence ID" value="RHZ73180.1"/>
    <property type="molecule type" value="Genomic_DNA"/>
</dbReference>
<sequence length="314" mass="36468">MSSKLEAKDKSCIIVFLAKNYSNSQLVDQLKTCKTEEKQKWRHASADAAVKKLTEIAKYFPELTLLLDSLENYSLCEKHYNNIVAKKAKDKSCIIVFLAKNYSNSQLVDQLKTCKTEEKQKWRHASADAAVKKLTEIAKYFPELTLLLDSLENYSLCEKHYNNIVAKSSFIKQLTETDNSIFLDLNKNDRKKLKISTNDDEFQVFNSDPFEKTSVDFGVQVSLLDPAYEMLLKKTKELEYLNMQLLSKNEVLKRRLDEQFKSIEELEYFNQQLLSENKLLKRRLGGRFTDQEDHIKSIKTFKRAVAINAIYTLP</sequence>
<proteinExistence type="predicted"/>
<dbReference type="OrthoDB" id="2415988at2759"/>
<dbReference type="AlphaFoldDB" id="A0A397IKF1"/>
<organism evidence="1 2">
    <name type="scientific">Diversispora epigaea</name>
    <dbReference type="NCBI Taxonomy" id="1348612"/>
    <lineage>
        <taxon>Eukaryota</taxon>
        <taxon>Fungi</taxon>
        <taxon>Fungi incertae sedis</taxon>
        <taxon>Mucoromycota</taxon>
        <taxon>Glomeromycotina</taxon>
        <taxon>Glomeromycetes</taxon>
        <taxon>Diversisporales</taxon>
        <taxon>Diversisporaceae</taxon>
        <taxon>Diversispora</taxon>
    </lineage>
</organism>